<accession>A0A2V1KDI5</accession>
<dbReference type="FunFam" id="3.40.50.2000:FF:000069">
    <property type="entry name" value="Alpha-(1-6)-phosphatidylinositol monomannoside mannosyltransferase"/>
    <property type="match status" value="1"/>
</dbReference>
<evidence type="ECO:0000256" key="1">
    <source>
        <dbReference type="ARBA" id="ARBA00022676"/>
    </source>
</evidence>
<dbReference type="PANTHER" id="PTHR45947:SF3">
    <property type="entry name" value="SULFOQUINOVOSYL TRANSFERASE SQD2"/>
    <property type="match status" value="1"/>
</dbReference>
<evidence type="ECO:0000256" key="2">
    <source>
        <dbReference type="ARBA" id="ARBA00022679"/>
    </source>
</evidence>
<dbReference type="SUPFAM" id="SSF53756">
    <property type="entry name" value="UDP-Glycosyltransferase/glycogen phosphorylase"/>
    <property type="match status" value="1"/>
</dbReference>
<evidence type="ECO:0000259" key="3">
    <source>
        <dbReference type="Pfam" id="PF00534"/>
    </source>
</evidence>
<proteinExistence type="predicted"/>
<dbReference type="GO" id="GO:0016758">
    <property type="term" value="F:hexosyltransferase activity"/>
    <property type="evidence" value="ECO:0007669"/>
    <property type="project" value="TreeGrafter"/>
</dbReference>
<dbReference type="InterPro" id="IPR028098">
    <property type="entry name" value="Glyco_trans_4-like_N"/>
</dbReference>
<dbReference type="CDD" id="cd03801">
    <property type="entry name" value="GT4_PimA-like"/>
    <property type="match status" value="1"/>
</dbReference>
<dbReference type="EMBL" id="QETB01000001">
    <property type="protein sequence ID" value="PWF27691.1"/>
    <property type="molecule type" value="Genomic_DNA"/>
</dbReference>
<keyword evidence="2 5" id="KW-0808">Transferase</keyword>
<dbReference type="InterPro" id="IPR001296">
    <property type="entry name" value="Glyco_trans_1"/>
</dbReference>
<keyword evidence="1 5" id="KW-0328">Glycosyltransferase</keyword>
<feature type="domain" description="Glycosyltransferase subfamily 4-like N-terminal" evidence="4">
    <location>
        <begin position="16"/>
        <end position="171"/>
    </location>
</feature>
<dbReference type="Pfam" id="PF13439">
    <property type="entry name" value="Glyco_transf_4"/>
    <property type="match status" value="1"/>
</dbReference>
<sequence length="372" mass="40798">MLRTLLVTNDFPPRRGGIQTYLEGFIQELDPDQLVVYASSPPDGGAEEYDAQHPWRTYRYPGTMMLPIPTVRKEMQRIIREERIEAVWFGASAPLGIMANAARAAGARKVVSTTHGHEIGWSMFPGTRQILKRIFHTADTVTYLTNATLRRLQPCMGDTHHVRMPGGINPEAFAFSQEWRERLRARYGIGDEPVVVCISRLVERKGQDTLIAAWPAITERFGEAKLVVVGKGPYEAKLREMAGNNESIIFTGEVAFPELAAHYSLGDVFAMPCRTRGGGLDIEGLGIVYLEAYAAGLPVVAGDSGGAPEAVIPGKTGLVAAGRSVEAAASAVCYLLEDPERAKAMGQAGKQWVDQAWRWSHLVQPLLKELEA</sequence>
<dbReference type="RefSeq" id="WP_109093186.1">
    <property type="nucleotide sequence ID" value="NZ_QETB01000001.1"/>
</dbReference>
<name>A0A2V1KDI5_9ACTO</name>
<dbReference type="Pfam" id="PF00534">
    <property type="entry name" value="Glycos_transf_1"/>
    <property type="match status" value="1"/>
</dbReference>
<dbReference type="GO" id="GO:1901137">
    <property type="term" value="P:carbohydrate derivative biosynthetic process"/>
    <property type="evidence" value="ECO:0007669"/>
    <property type="project" value="UniProtKB-ARBA"/>
</dbReference>
<dbReference type="InterPro" id="IPR050194">
    <property type="entry name" value="Glycosyltransferase_grp1"/>
</dbReference>
<organism evidence="5 6">
    <name type="scientific">Ancrocorticia populi</name>
    <dbReference type="NCBI Taxonomy" id="2175228"/>
    <lineage>
        <taxon>Bacteria</taxon>
        <taxon>Bacillati</taxon>
        <taxon>Actinomycetota</taxon>
        <taxon>Actinomycetes</taxon>
        <taxon>Actinomycetales</taxon>
        <taxon>Actinomycetaceae</taxon>
        <taxon>Ancrocorticia</taxon>
    </lineage>
</organism>
<dbReference type="PANTHER" id="PTHR45947">
    <property type="entry name" value="SULFOQUINOVOSYL TRANSFERASE SQD2"/>
    <property type="match status" value="1"/>
</dbReference>
<dbReference type="Proteomes" id="UP000245283">
    <property type="component" value="Unassembled WGS sequence"/>
</dbReference>
<dbReference type="AlphaFoldDB" id="A0A2V1KDI5"/>
<feature type="domain" description="Glycosyl transferase family 1" evidence="3">
    <location>
        <begin position="181"/>
        <end position="352"/>
    </location>
</feature>
<gene>
    <name evidence="5" type="ORF">DD236_04790</name>
</gene>
<keyword evidence="6" id="KW-1185">Reference proteome</keyword>
<evidence type="ECO:0000259" key="4">
    <source>
        <dbReference type="Pfam" id="PF13439"/>
    </source>
</evidence>
<evidence type="ECO:0000313" key="6">
    <source>
        <dbReference type="Proteomes" id="UP000245283"/>
    </source>
</evidence>
<dbReference type="OrthoDB" id="9808602at2"/>
<comment type="caution">
    <text evidence="5">The sequence shown here is derived from an EMBL/GenBank/DDBJ whole genome shotgun (WGS) entry which is preliminary data.</text>
</comment>
<protein>
    <submittedName>
        <fullName evidence="5">Alpha-(1-2)-phosphatidylinositol mannosyltransferase</fullName>
    </submittedName>
</protein>
<reference evidence="6" key="1">
    <citation type="submission" date="2018-05" db="EMBL/GenBank/DDBJ databases">
        <authorList>
            <person name="Li Y."/>
        </authorList>
    </citation>
    <scope>NUCLEOTIDE SEQUENCE [LARGE SCALE GENOMIC DNA]</scope>
    <source>
        <strain evidence="6">sk1b4</strain>
    </source>
</reference>
<dbReference type="Gene3D" id="3.40.50.2000">
    <property type="entry name" value="Glycogen Phosphorylase B"/>
    <property type="match status" value="2"/>
</dbReference>
<evidence type="ECO:0000313" key="5">
    <source>
        <dbReference type="EMBL" id="PWF27691.1"/>
    </source>
</evidence>